<feature type="region of interest" description="Disordered" evidence="1">
    <location>
        <begin position="54"/>
        <end position="160"/>
    </location>
</feature>
<dbReference type="Proteomes" id="UP000703661">
    <property type="component" value="Unassembled WGS sequence"/>
</dbReference>
<dbReference type="AlphaFoldDB" id="A0A9P6MWI9"/>
<feature type="compositionally biased region" description="Low complexity" evidence="1">
    <location>
        <begin position="11"/>
        <end position="29"/>
    </location>
</feature>
<dbReference type="EMBL" id="JAAAID010000617">
    <property type="protein sequence ID" value="KAG0015553.1"/>
    <property type="molecule type" value="Genomic_DNA"/>
</dbReference>
<feature type="region of interest" description="Disordered" evidence="1">
    <location>
        <begin position="286"/>
        <end position="347"/>
    </location>
</feature>
<evidence type="ECO:0000256" key="1">
    <source>
        <dbReference type="SAM" id="MobiDB-lite"/>
    </source>
</evidence>
<gene>
    <name evidence="2" type="ORF">BGZ80_009789</name>
</gene>
<evidence type="ECO:0000313" key="3">
    <source>
        <dbReference type="Proteomes" id="UP000703661"/>
    </source>
</evidence>
<feature type="compositionally biased region" description="Low complexity" evidence="1">
    <location>
        <begin position="287"/>
        <end position="302"/>
    </location>
</feature>
<name>A0A9P6MWI9_9FUNG</name>
<accession>A0A9P6MWI9</accession>
<feature type="compositionally biased region" description="Polar residues" evidence="1">
    <location>
        <begin position="54"/>
        <end position="71"/>
    </location>
</feature>
<keyword evidence="3" id="KW-1185">Reference proteome</keyword>
<reference evidence="2" key="1">
    <citation type="journal article" date="2020" name="Fungal Divers.">
        <title>Resolving the Mortierellaceae phylogeny through synthesis of multi-gene phylogenetics and phylogenomics.</title>
        <authorList>
            <person name="Vandepol N."/>
            <person name="Liber J."/>
            <person name="Desiro A."/>
            <person name="Na H."/>
            <person name="Kennedy M."/>
            <person name="Barry K."/>
            <person name="Grigoriev I.V."/>
            <person name="Miller A.N."/>
            <person name="O'Donnell K."/>
            <person name="Stajich J.E."/>
            <person name="Bonito G."/>
        </authorList>
    </citation>
    <scope>NUCLEOTIDE SEQUENCE</scope>
    <source>
        <strain evidence="2">NRRL 2769</strain>
    </source>
</reference>
<protein>
    <submittedName>
        <fullName evidence="2">Uncharacterized protein</fullName>
    </submittedName>
</protein>
<proteinExistence type="predicted"/>
<comment type="caution">
    <text evidence="2">The sequence shown here is derived from an EMBL/GenBank/DDBJ whole genome shotgun (WGS) entry which is preliminary data.</text>
</comment>
<organism evidence="2 3">
    <name type="scientific">Entomortierella chlamydospora</name>
    <dbReference type="NCBI Taxonomy" id="101097"/>
    <lineage>
        <taxon>Eukaryota</taxon>
        <taxon>Fungi</taxon>
        <taxon>Fungi incertae sedis</taxon>
        <taxon>Mucoromycota</taxon>
        <taxon>Mortierellomycotina</taxon>
        <taxon>Mortierellomycetes</taxon>
        <taxon>Mortierellales</taxon>
        <taxon>Mortierellaceae</taxon>
        <taxon>Entomortierella</taxon>
    </lineage>
</organism>
<feature type="compositionally biased region" description="Basic and acidic residues" evidence="1">
    <location>
        <begin position="1"/>
        <end position="10"/>
    </location>
</feature>
<feature type="compositionally biased region" description="Polar residues" evidence="1">
    <location>
        <begin position="330"/>
        <end position="346"/>
    </location>
</feature>
<feature type="compositionally biased region" description="Low complexity" evidence="1">
    <location>
        <begin position="316"/>
        <end position="329"/>
    </location>
</feature>
<sequence>MSTIKEKQQLDPDSSTLTSSPLPTSTSSSNYQFSPSSAIDRFLALRTLAASESSILTPPTSESSNIGSPSTKRQRTKPAGHVNIPCRPHPATPAASQSLPNLELTKQRQRSKQTTKERVEPRSNANSRIPTSIYPLLETDDNDIVSQSRSPVRPDEPLPSLTKPDIHRYIVSTRLLQNTAIIRALVDPNCGRAELIERDVEYLRALLSEDTASRSTTRVEADIILDENNAVVLYSLREIGQAIAQDPDAGLNELVAILGRIGPRYKVVWLILEEYSWAKLPPYVTKRSSSASRGSSVCPSRSTPAKESVNIKSVDKTTNSTRNSKTTPTESPTSNSKPTVSHTTTKGGFRLDPYVGPVMVQLKKLMAWVQTTHDRQGWWARRSNNSGGNSDLQSILYDPFLSGFSGISELRFETRVLFASDERCTAWISRAIGDAIADKIEKLTKAGIRREEDGWRDREEWIWRDWLNERDSTVSILVLE</sequence>
<evidence type="ECO:0000313" key="2">
    <source>
        <dbReference type="EMBL" id="KAG0015553.1"/>
    </source>
</evidence>
<feature type="region of interest" description="Disordered" evidence="1">
    <location>
        <begin position="1"/>
        <end position="35"/>
    </location>
</feature>